<name>A0A318RSC0_WILLI</name>
<dbReference type="GO" id="GO:0016301">
    <property type="term" value="F:kinase activity"/>
    <property type="evidence" value="ECO:0007669"/>
    <property type="project" value="UniProtKB-KW"/>
</dbReference>
<dbReference type="EMBL" id="QJSP01000002">
    <property type="protein sequence ID" value="PYE20156.1"/>
    <property type="molecule type" value="Genomic_DNA"/>
</dbReference>
<evidence type="ECO:0000313" key="4">
    <source>
        <dbReference type="Proteomes" id="UP000247591"/>
    </source>
</evidence>
<dbReference type="AlphaFoldDB" id="A0A318RSC0"/>
<comment type="caution">
    <text evidence="3">The sequence shown here is derived from an EMBL/GenBank/DDBJ whole genome shotgun (WGS) entry which is preliminary data.</text>
</comment>
<feature type="domain" description="Histidine kinase/HSP90-like ATPase" evidence="2">
    <location>
        <begin position="313"/>
        <end position="400"/>
    </location>
</feature>
<sequence>MSIGRSRRLLSPVVPHVGNNVDRILRMVALLVSIGYIAYLVLLMPSITSESARMDPWWTPPTVIAVFGLGVLPGVLSFSSDTRPMRVSAAAAALAFLLAAAVWPFAWNGPDLPAGDAFWLAAFPGVASLAAIVAWPIWAAFVYMVVGCTSVMVITAVARGGISTGMLLTDVAFAIMFCTLFVGGAAMAIRTGRLLDSTTAMTHQAAASAAAQHAQTVESERFDALVHDGVLASLLAASRGQPLSVVGPLARATLAELDELKTPPMLHQLFSTDEAITYLRSASADADDQAAFDVQHSNAVGDEKLPADGVRAVGSALSEALRNSRLHAGSDAWRKVTVDLSDALLRVDVTDNGAGFDPRTVAPHRLGIAVSIVGRMGSLTGGFASVHSGPGSGTRVHLEWQIR</sequence>
<keyword evidence="3" id="KW-0418">Kinase</keyword>
<dbReference type="InterPro" id="IPR003594">
    <property type="entry name" value="HATPase_dom"/>
</dbReference>
<keyword evidence="1" id="KW-1133">Transmembrane helix</keyword>
<keyword evidence="1" id="KW-0472">Membrane</keyword>
<dbReference type="OrthoDB" id="144293at2"/>
<protein>
    <submittedName>
        <fullName evidence="3">Signal transduction histidine kinase</fullName>
    </submittedName>
</protein>
<feature type="transmembrane region" description="Helical" evidence="1">
    <location>
        <begin position="140"/>
        <end position="159"/>
    </location>
</feature>
<feature type="transmembrane region" description="Helical" evidence="1">
    <location>
        <begin position="24"/>
        <end position="45"/>
    </location>
</feature>
<accession>A0A318RSC0</accession>
<dbReference type="InterPro" id="IPR036890">
    <property type="entry name" value="HATPase_C_sf"/>
</dbReference>
<keyword evidence="3" id="KW-0808">Transferase</keyword>
<reference evidence="3 4" key="1">
    <citation type="submission" date="2018-06" db="EMBL/GenBank/DDBJ databases">
        <title>Genomic Encyclopedia of Type Strains, Phase IV (KMG-IV): sequencing the most valuable type-strain genomes for metagenomic binning, comparative biology and taxonomic classification.</title>
        <authorList>
            <person name="Goeker M."/>
        </authorList>
    </citation>
    <scope>NUCLEOTIDE SEQUENCE [LARGE SCALE GENOMIC DNA]</scope>
    <source>
        <strain evidence="3 4">DSM 45521</strain>
    </source>
</reference>
<dbReference type="Pfam" id="PF02518">
    <property type="entry name" value="HATPase_c"/>
    <property type="match status" value="1"/>
</dbReference>
<evidence type="ECO:0000256" key="1">
    <source>
        <dbReference type="SAM" id="Phobius"/>
    </source>
</evidence>
<dbReference type="SUPFAM" id="SSF55874">
    <property type="entry name" value="ATPase domain of HSP90 chaperone/DNA topoisomerase II/histidine kinase"/>
    <property type="match status" value="1"/>
</dbReference>
<organism evidence="3 4">
    <name type="scientific">Williamsia limnetica</name>
    <dbReference type="NCBI Taxonomy" id="882452"/>
    <lineage>
        <taxon>Bacteria</taxon>
        <taxon>Bacillati</taxon>
        <taxon>Actinomycetota</taxon>
        <taxon>Actinomycetes</taxon>
        <taxon>Mycobacteriales</taxon>
        <taxon>Nocardiaceae</taxon>
        <taxon>Williamsia</taxon>
    </lineage>
</organism>
<dbReference type="Gene3D" id="3.30.565.10">
    <property type="entry name" value="Histidine kinase-like ATPase, C-terminal domain"/>
    <property type="match status" value="1"/>
</dbReference>
<proteinExistence type="predicted"/>
<keyword evidence="1" id="KW-0812">Transmembrane</keyword>
<dbReference type="Proteomes" id="UP000247591">
    <property type="component" value="Unassembled WGS sequence"/>
</dbReference>
<evidence type="ECO:0000259" key="2">
    <source>
        <dbReference type="Pfam" id="PF02518"/>
    </source>
</evidence>
<feature type="transmembrane region" description="Helical" evidence="1">
    <location>
        <begin position="117"/>
        <end position="135"/>
    </location>
</feature>
<feature type="transmembrane region" description="Helical" evidence="1">
    <location>
        <begin position="171"/>
        <end position="189"/>
    </location>
</feature>
<evidence type="ECO:0000313" key="3">
    <source>
        <dbReference type="EMBL" id="PYE20156.1"/>
    </source>
</evidence>
<feature type="transmembrane region" description="Helical" evidence="1">
    <location>
        <begin position="57"/>
        <end position="75"/>
    </location>
</feature>
<gene>
    <name evidence="3" type="ORF">DFR67_102294</name>
</gene>
<keyword evidence="4" id="KW-1185">Reference proteome</keyword>
<feature type="transmembrane region" description="Helical" evidence="1">
    <location>
        <begin position="87"/>
        <end position="105"/>
    </location>
</feature>